<dbReference type="Proteomes" id="UP000243488">
    <property type="component" value="Chromosome"/>
</dbReference>
<evidence type="ECO:0000256" key="7">
    <source>
        <dbReference type="SAM" id="Phobius"/>
    </source>
</evidence>
<dbReference type="PROSITE" id="PS50076">
    <property type="entry name" value="DNAJ_2"/>
    <property type="match status" value="1"/>
</dbReference>
<evidence type="ECO:0000259" key="8">
    <source>
        <dbReference type="PROSITE" id="PS50076"/>
    </source>
</evidence>
<evidence type="ECO:0000256" key="4">
    <source>
        <dbReference type="ARBA" id="ARBA00023136"/>
    </source>
</evidence>
<keyword evidence="2 7" id="KW-0812">Transmembrane</keyword>
<gene>
    <name evidence="9" type="ORF">BVH74_15030</name>
</gene>
<keyword evidence="4 7" id="KW-0472">Membrane</keyword>
<name>A0A1V0BA97_9GAMM</name>
<protein>
    <submittedName>
        <fullName evidence="9">Molecular chaperone DnaJ</fullName>
    </submittedName>
</protein>
<keyword evidence="5" id="KW-0143">Chaperone</keyword>
<dbReference type="KEGG" id="ppha:BVH74_15030"/>
<dbReference type="GO" id="GO:0016020">
    <property type="term" value="C:membrane"/>
    <property type="evidence" value="ECO:0007669"/>
    <property type="project" value="UniProtKB-SubCell"/>
</dbReference>
<dbReference type="SMART" id="SM00271">
    <property type="entry name" value="DnaJ"/>
    <property type="match status" value="1"/>
</dbReference>
<dbReference type="EMBL" id="CP020100">
    <property type="protein sequence ID" value="AQZ96847.1"/>
    <property type="molecule type" value="Genomic_DNA"/>
</dbReference>
<dbReference type="InterPro" id="IPR036869">
    <property type="entry name" value="J_dom_sf"/>
</dbReference>
<evidence type="ECO:0000256" key="1">
    <source>
        <dbReference type="ARBA" id="ARBA00004167"/>
    </source>
</evidence>
<reference evidence="9 10" key="1">
    <citation type="submission" date="2017-03" db="EMBL/GenBank/DDBJ databases">
        <title>Complete genome sequence of the novel DNRA strain Pseudomonas sp. S-6-2 isolated from Chinese polluted river sediment. Journal of Biotechnology.</title>
        <authorList>
            <person name="Li J."/>
            <person name="Xiang F."/>
            <person name="Wang L."/>
            <person name="Xi L."/>
            <person name="Liu J."/>
        </authorList>
    </citation>
    <scope>NUCLEOTIDE SEQUENCE [LARGE SCALE GENOMIC DNA]</scope>
    <source>
        <strain evidence="9 10">S-6-2</strain>
    </source>
</reference>
<dbReference type="Gene3D" id="1.10.287.110">
    <property type="entry name" value="DnaJ domain"/>
    <property type="match status" value="1"/>
</dbReference>
<evidence type="ECO:0000256" key="6">
    <source>
        <dbReference type="ARBA" id="ARBA00038105"/>
    </source>
</evidence>
<dbReference type="CDD" id="cd06257">
    <property type="entry name" value="DnaJ"/>
    <property type="match status" value="1"/>
</dbReference>
<evidence type="ECO:0000256" key="5">
    <source>
        <dbReference type="ARBA" id="ARBA00023186"/>
    </source>
</evidence>
<evidence type="ECO:0000256" key="3">
    <source>
        <dbReference type="ARBA" id="ARBA00022989"/>
    </source>
</evidence>
<feature type="domain" description="J" evidence="8">
    <location>
        <begin position="182"/>
        <end position="232"/>
    </location>
</feature>
<evidence type="ECO:0000313" key="10">
    <source>
        <dbReference type="Proteomes" id="UP000243488"/>
    </source>
</evidence>
<comment type="subcellular location">
    <subcellularLocation>
        <location evidence="1">Membrane</location>
        <topology evidence="1">Single-pass membrane protein</topology>
    </subcellularLocation>
</comment>
<evidence type="ECO:0000313" key="9">
    <source>
        <dbReference type="EMBL" id="AQZ96847.1"/>
    </source>
</evidence>
<sequence>MALVLLVLLIVLGGWLWLASQPPNQRRPALVKMLLVVGGVVLLYLSLSGRVYLALAILAGVLPFLRRLLMALLARGPTQANPGNQSRVATDILEMSLDHDTGEMTGQVLQGPLAGRSLAHLSEGEFIELLQYCRQHDYDSARLLESYLDRRFADSWRADDPGAAGEDSESASTGHQPLTEAEALDILGLKPGASREEIIQAHRQMMQKMHPDHGGSAYLAALINEARAVLLD</sequence>
<dbReference type="PANTHER" id="PTHR12763">
    <property type="match status" value="1"/>
</dbReference>
<dbReference type="InterPro" id="IPR001623">
    <property type="entry name" value="DnaJ_domain"/>
</dbReference>
<dbReference type="STRING" id="1931241.BVH74_15030"/>
<comment type="similarity">
    <text evidence="6">Belongs to the TIM14 family.</text>
</comment>
<accession>A0A1V0BA97</accession>
<dbReference type="SUPFAM" id="SSF46565">
    <property type="entry name" value="Chaperone J-domain"/>
    <property type="match status" value="1"/>
</dbReference>
<dbReference type="AlphaFoldDB" id="A0A1V0BA97"/>
<feature type="transmembrane region" description="Helical" evidence="7">
    <location>
        <begin position="42"/>
        <end position="65"/>
    </location>
</feature>
<organism evidence="9 10">
    <name type="scientific">Halopseudomonas phragmitis</name>
    <dbReference type="NCBI Taxonomy" id="1931241"/>
    <lineage>
        <taxon>Bacteria</taxon>
        <taxon>Pseudomonadati</taxon>
        <taxon>Pseudomonadota</taxon>
        <taxon>Gammaproteobacteria</taxon>
        <taxon>Pseudomonadales</taxon>
        <taxon>Pseudomonadaceae</taxon>
        <taxon>Halopseudomonas</taxon>
    </lineage>
</organism>
<dbReference type="PANTHER" id="PTHR12763:SF28">
    <property type="entry name" value="GEO10507P1-RELATED"/>
    <property type="match status" value="1"/>
</dbReference>
<keyword evidence="3 7" id="KW-1133">Transmembrane helix</keyword>
<keyword evidence="10" id="KW-1185">Reference proteome</keyword>
<evidence type="ECO:0000256" key="2">
    <source>
        <dbReference type="ARBA" id="ARBA00022692"/>
    </source>
</evidence>
<proteinExistence type="inferred from homology"/>